<keyword evidence="6" id="KW-1185">Reference proteome</keyword>
<keyword evidence="1" id="KW-1133">Transmembrane helix</keyword>
<dbReference type="EMBL" id="CAJNOQ010000280">
    <property type="protein sequence ID" value="CAF0781732.1"/>
    <property type="molecule type" value="Genomic_DNA"/>
</dbReference>
<keyword evidence="1" id="KW-0472">Membrane</keyword>
<evidence type="ECO:0000313" key="3">
    <source>
        <dbReference type="EMBL" id="CAF0863843.1"/>
    </source>
</evidence>
<protein>
    <submittedName>
        <fullName evidence="2">Uncharacterized protein</fullName>
    </submittedName>
</protein>
<dbReference type="EMBL" id="CAJOBA010002526">
    <property type="protein sequence ID" value="CAF3648588.1"/>
    <property type="molecule type" value="Genomic_DNA"/>
</dbReference>
<reference evidence="2" key="1">
    <citation type="submission" date="2021-02" db="EMBL/GenBank/DDBJ databases">
        <authorList>
            <person name="Nowell W R."/>
        </authorList>
    </citation>
    <scope>NUCLEOTIDE SEQUENCE</scope>
</reference>
<evidence type="ECO:0000256" key="1">
    <source>
        <dbReference type="SAM" id="Phobius"/>
    </source>
</evidence>
<evidence type="ECO:0000313" key="4">
    <source>
        <dbReference type="EMBL" id="CAF3565147.1"/>
    </source>
</evidence>
<dbReference type="EMBL" id="CAJNOK010002526">
    <property type="protein sequence ID" value="CAF0863843.1"/>
    <property type="molecule type" value="Genomic_DNA"/>
</dbReference>
<accession>A0A813RKW7</accession>
<gene>
    <name evidence="2" type="ORF">GPM918_LOCUS2509</name>
    <name evidence="3" type="ORF">OVA965_LOCUS7771</name>
    <name evidence="4" type="ORF">SRO942_LOCUS2509</name>
    <name evidence="5" type="ORF">TMI583_LOCUS7766</name>
</gene>
<dbReference type="EMBL" id="CAJOBC010000280">
    <property type="protein sequence ID" value="CAF3565147.1"/>
    <property type="molecule type" value="Genomic_DNA"/>
</dbReference>
<feature type="transmembrane region" description="Helical" evidence="1">
    <location>
        <begin position="104"/>
        <end position="131"/>
    </location>
</feature>
<proteinExistence type="predicted"/>
<dbReference type="Proteomes" id="UP000681722">
    <property type="component" value="Unassembled WGS sequence"/>
</dbReference>
<dbReference type="AlphaFoldDB" id="A0A813RKW7"/>
<dbReference type="OrthoDB" id="10038601at2759"/>
<evidence type="ECO:0000313" key="5">
    <source>
        <dbReference type="EMBL" id="CAF3648588.1"/>
    </source>
</evidence>
<evidence type="ECO:0000313" key="2">
    <source>
        <dbReference type="EMBL" id="CAF0781732.1"/>
    </source>
</evidence>
<dbReference type="Proteomes" id="UP000677228">
    <property type="component" value="Unassembled WGS sequence"/>
</dbReference>
<dbReference type="Proteomes" id="UP000663829">
    <property type="component" value="Unassembled WGS sequence"/>
</dbReference>
<feature type="transmembrane region" description="Helical" evidence="1">
    <location>
        <begin position="151"/>
        <end position="174"/>
    </location>
</feature>
<name>A0A813RKW7_9BILA</name>
<feature type="transmembrane region" description="Helical" evidence="1">
    <location>
        <begin position="20"/>
        <end position="37"/>
    </location>
</feature>
<sequence>MFPNMSMRRNLSWERWRASGLIFGSLLILFGLLIQVLEFPRIYRGPTNLGSTNFNSNEELLYSFSSYYNHWWPWTYAATAFGILTFLTGVSGIISGLRRTYTSIYVFFTMSLLSLLFSIYLIVYFAIIIGFYRFTGKNNSAKRPDSEDVSFGLAGAQLAVSCINFIISLLAAIVSGRAIALCTPKGVMYDKIKVDPPPPPPAYTPFAERRFP</sequence>
<organism evidence="2 6">
    <name type="scientific">Didymodactylos carnosus</name>
    <dbReference type="NCBI Taxonomy" id="1234261"/>
    <lineage>
        <taxon>Eukaryota</taxon>
        <taxon>Metazoa</taxon>
        <taxon>Spiralia</taxon>
        <taxon>Gnathifera</taxon>
        <taxon>Rotifera</taxon>
        <taxon>Eurotatoria</taxon>
        <taxon>Bdelloidea</taxon>
        <taxon>Philodinida</taxon>
        <taxon>Philodinidae</taxon>
        <taxon>Didymodactylos</taxon>
    </lineage>
</organism>
<keyword evidence="1" id="KW-0812">Transmembrane</keyword>
<comment type="caution">
    <text evidence="2">The sequence shown here is derived from an EMBL/GenBank/DDBJ whole genome shotgun (WGS) entry which is preliminary data.</text>
</comment>
<evidence type="ECO:0000313" key="6">
    <source>
        <dbReference type="Proteomes" id="UP000663829"/>
    </source>
</evidence>
<dbReference type="Proteomes" id="UP000682733">
    <property type="component" value="Unassembled WGS sequence"/>
</dbReference>
<feature type="transmembrane region" description="Helical" evidence="1">
    <location>
        <begin position="74"/>
        <end position="97"/>
    </location>
</feature>